<accession>A0AA40STV4</accession>
<dbReference type="InterPro" id="IPR012093">
    <property type="entry name" value="Pirin"/>
</dbReference>
<dbReference type="PANTHER" id="PTHR13903">
    <property type="entry name" value="PIRIN-RELATED"/>
    <property type="match status" value="1"/>
</dbReference>
<evidence type="ECO:0000259" key="1">
    <source>
        <dbReference type="Pfam" id="PF05726"/>
    </source>
</evidence>
<dbReference type="EMBL" id="VJXY01000003">
    <property type="protein sequence ID" value="MBD6615173.1"/>
    <property type="molecule type" value="Genomic_DNA"/>
</dbReference>
<dbReference type="InterPro" id="IPR011051">
    <property type="entry name" value="RmlC_Cupin_sf"/>
</dbReference>
<dbReference type="InterPro" id="IPR014710">
    <property type="entry name" value="RmlC-like_jellyroll"/>
</dbReference>
<evidence type="ECO:0000313" key="2">
    <source>
        <dbReference type="EMBL" id="MBD6615173.1"/>
    </source>
</evidence>
<comment type="caution">
    <text evidence="2">The sequence shown here is derived from an EMBL/GenBank/DDBJ whole genome shotgun (WGS) entry which is preliminary data.</text>
</comment>
<dbReference type="Gene3D" id="2.60.120.10">
    <property type="entry name" value="Jelly Rolls"/>
    <property type="match status" value="2"/>
</dbReference>
<dbReference type="InterPro" id="IPR008778">
    <property type="entry name" value="Pirin_C_dom"/>
</dbReference>
<sequence length="71" mass="7838">MWEMLLLTQDGEKAMVANPSNAKSPLDVLLIAGLPLNEPIIRYGLFVMNTEAEIIPAFAGYRNGRISSIDF</sequence>
<evidence type="ECO:0000313" key="3">
    <source>
        <dbReference type="Proteomes" id="UP001165986"/>
    </source>
</evidence>
<gene>
    <name evidence="2" type="ORF">FNW02_04725</name>
</gene>
<organism evidence="2 3">
    <name type="scientific">Komarekiella delphini-convector SJRDD-AB1</name>
    <dbReference type="NCBI Taxonomy" id="2593771"/>
    <lineage>
        <taxon>Bacteria</taxon>
        <taxon>Bacillati</taxon>
        <taxon>Cyanobacteriota</taxon>
        <taxon>Cyanophyceae</taxon>
        <taxon>Nostocales</taxon>
        <taxon>Nostocaceae</taxon>
        <taxon>Komarekiella</taxon>
        <taxon>Komarekiella delphini-convector</taxon>
    </lineage>
</organism>
<dbReference type="SUPFAM" id="SSF51182">
    <property type="entry name" value="RmlC-like cupins"/>
    <property type="match status" value="1"/>
</dbReference>
<proteinExistence type="predicted"/>
<name>A0AA40STV4_9NOST</name>
<dbReference type="Pfam" id="PF05726">
    <property type="entry name" value="Pirin_C"/>
    <property type="match status" value="1"/>
</dbReference>
<protein>
    <recommendedName>
        <fullName evidence="1">Pirin C-terminal domain-containing protein</fullName>
    </recommendedName>
</protein>
<feature type="domain" description="Pirin C-terminal" evidence="1">
    <location>
        <begin position="6"/>
        <end position="66"/>
    </location>
</feature>
<reference evidence="2" key="1">
    <citation type="submission" date="2019-07" db="EMBL/GenBank/DDBJ databases">
        <title>Toxilogical consequences of a new and cryptic species of cyanobacteria (Komarekiella delphini-convector) recovered from the epidermis of a bottlenose dolphin and 1500 ft. in the air.</title>
        <authorList>
            <person name="Brown A.O."/>
            <person name="Dvorak P."/>
            <person name="Villanueva C.D."/>
            <person name="Foss A.J."/>
            <person name="Garvey A.D."/>
            <person name="Gibson Q.A."/>
            <person name="Johansen J.R."/>
            <person name="Casamatta D.A."/>
        </authorList>
    </citation>
    <scope>NUCLEOTIDE SEQUENCE</scope>
    <source>
        <strain evidence="2">SJRDD-AB1</strain>
    </source>
</reference>
<dbReference type="PANTHER" id="PTHR13903:SF31">
    <property type="entry name" value="CUPIN-DOMAIN CONTAINING PROTEIN"/>
    <property type="match status" value="1"/>
</dbReference>
<dbReference type="AlphaFoldDB" id="A0AA40STV4"/>
<keyword evidence="3" id="KW-1185">Reference proteome</keyword>
<dbReference type="Proteomes" id="UP001165986">
    <property type="component" value="Unassembled WGS sequence"/>
</dbReference>